<dbReference type="AlphaFoldDB" id="A0A2S8FPW7"/>
<gene>
    <name evidence="2" type="ORF">C5Y83_11780</name>
</gene>
<keyword evidence="2" id="KW-0489">Methyltransferase</keyword>
<dbReference type="GO" id="GO:0016274">
    <property type="term" value="F:protein-arginine N-methyltransferase activity"/>
    <property type="evidence" value="ECO:0007669"/>
    <property type="project" value="InterPro"/>
</dbReference>
<accession>A0A2S8FPW7</accession>
<evidence type="ECO:0000313" key="2">
    <source>
        <dbReference type="EMBL" id="PQO34211.1"/>
    </source>
</evidence>
<protein>
    <submittedName>
        <fullName evidence="2">Methyltransferase type 12</fullName>
    </submittedName>
</protein>
<dbReference type="OrthoDB" id="154490at2"/>
<dbReference type="PANTHER" id="PTHR11006:SF53">
    <property type="entry name" value="PROTEIN ARGININE N-METHYLTRANSFERASE 3"/>
    <property type="match status" value="1"/>
</dbReference>
<dbReference type="Gene3D" id="3.40.50.150">
    <property type="entry name" value="Vaccinia Virus protein VP39"/>
    <property type="match status" value="1"/>
</dbReference>
<dbReference type="RefSeq" id="WP_105329940.1">
    <property type="nucleotide sequence ID" value="NZ_PUHY01000010.1"/>
</dbReference>
<dbReference type="InterPro" id="IPR025799">
    <property type="entry name" value="Arg_MeTrfase"/>
</dbReference>
<dbReference type="Pfam" id="PF13649">
    <property type="entry name" value="Methyltransf_25"/>
    <property type="match status" value="1"/>
</dbReference>
<dbReference type="InterPro" id="IPR041698">
    <property type="entry name" value="Methyltransf_25"/>
</dbReference>
<organism evidence="2 3">
    <name type="scientific">Blastopirellula marina</name>
    <dbReference type="NCBI Taxonomy" id="124"/>
    <lineage>
        <taxon>Bacteria</taxon>
        <taxon>Pseudomonadati</taxon>
        <taxon>Planctomycetota</taxon>
        <taxon>Planctomycetia</taxon>
        <taxon>Pirellulales</taxon>
        <taxon>Pirellulaceae</taxon>
        <taxon>Blastopirellula</taxon>
    </lineage>
</organism>
<evidence type="ECO:0000259" key="1">
    <source>
        <dbReference type="Pfam" id="PF13649"/>
    </source>
</evidence>
<dbReference type="SUPFAM" id="SSF53335">
    <property type="entry name" value="S-adenosyl-L-methionine-dependent methyltransferases"/>
    <property type="match status" value="1"/>
</dbReference>
<keyword evidence="2" id="KW-0808">Transferase</keyword>
<feature type="domain" description="Methyltransferase" evidence="1">
    <location>
        <begin position="43"/>
        <end position="132"/>
    </location>
</feature>
<dbReference type="PANTHER" id="PTHR11006">
    <property type="entry name" value="PROTEIN ARGININE N-METHYLTRANSFERASE"/>
    <property type="match status" value="1"/>
</dbReference>
<dbReference type="EMBL" id="PUHY01000010">
    <property type="protein sequence ID" value="PQO34211.1"/>
    <property type="molecule type" value="Genomic_DNA"/>
</dbReference>
<dbReference type="GO" id="GO:0032259">
    <property type="term" value="P:methylation"/>
    <property type="evidence" value="ECO:0007669"/>
    <property type="project" value="UniProtKB-KW"/>
</dbReference>
<evidence type="ECO:0000313" key="3">
    <source>
        <dbReference type="Proteomes" id="UP000238322"/>
    </source>
</evidence>
<sequence length="297" mass="33582">MTSPEILGQFIPLHYHYDMLRDNYRMTAFQQAISQTVKPGMTVVDLGGGTGVLSYFAAMAGAKVYYVERNPELVAVAERFVKMNNVTDRVTIVHEDAAQFVPPEPVDVVTCEMLHVGLVREKQTEVIAAFKRNYTQKHGPKLPRFIPEASLLALQPVMQTYEFSGFHAPVPLFQPPVAEMPGTTELGMPALYETVLYDSNYQHEVNWKGILTMQHAGTLNAWRLVTKNVLAILVEQQTEVCWHNQYLVVPLQESLEVQIGDRVEVEIAYQFCTELTDLWDGITQRMHVPFGQKKIAA</sequence>
<name>A0A2S8FPW7_9BACT</name>
<dbReference type="Proteomes" id="UP000238322">
    <property type="component" value="Unassembled WGS sequence"/>
</dbReference>
<dbReference type="CDD" id="cd02440">
    <property type="entry name" value="AdoMet_MTases"/>
    <property type="match status" value="1"/>
</dbReference>
<dbReference type="InterPro" id="IPR029063">
    <property type="entry name" value="SAM-dependent_MTases_sf"/>
</dbReference>
<reference evidence="2 3" key="1">
    <citation type="submission" date="2018-02" db="EMBL/GenBank/DDBJ databases">
        <title>Comparative genomes isolates from brazilian mangrove.</title>
        <authorList>
            <person name="Araujo J.E."/>
            <person name="Taketani R.G."/>
            <person name="Silva M.C.P."/>
            <person name="Loureco M.V."/>
            <person name="Andreote F.D."/>
        </authorList>
    </citation>
    <scope>NUCLEOTIDE SEQUENCE [LARGE SCALE GENOMIC DNA]</scope>
    <source>
        <strain evidence="2 3">Hex-1 MGV</strain>
    </source>
</reference>
<comment type="caution">
    <text evidence="2">The sequence shown here is derived from an EMBL/GenBank/DDBJ whole genome shotgun (WGS) entry which is preliminary data.</text>
</comment>
<dbReference type="GO" id="GO:0042054">
    <property type="term" value="F:histone methyltransferase activity"/>
    <property type="evidence" value="ECO:0007669"/>
    <property type="project" value="TreeGrafter"/>
</dbReference>
<proteinExistence type="predicted"/>